<proteinExistence type="predicted"/>
<keyword evidence="3" id="KW-1185">Reference proteome</keyword>
<evidence type="ECO:0000313" key="2">
    <source>
        <dbReference type="EMBL" id="QNO13701.1"/>
    </source>
</evidence>
<dbReference type="EMBL" id="CP058559">
    <property type="protein sequence ID" value="QNO13701.1"/>
    <property type="molecule type" value="Genomic_DNA"/>
</dbReference>
<dbReference type="KEGG" id="acae:HYG86_02480"/>
<protein>
    <submittedName>
        <fullName evidence="2">Uncharacterized protein</fullName>
    </submittedName>
</protein>
<keyword evidence="1" id="KW-0812">Transmembrane</keyword>
<reference evidence="2 3" key="1">
    <citation type="submission" date="2020-07" db="EMBL/GenBank/DDBJ databases">
        <title>Alkalicella. sp. LB2 genome.</title>
        <authorList>
            <person name="Postec A."/>
            <person name="Quemeneur M."/>
        </authorList>
    </citation>
    <scope>NUCLEOTIDE SEQUENCE [LARGE SCALE GENOMIC DNA]</scope>
    <source>
        <strain evidence="2 3">LB2</strain>
    </source>
</reference>
<dbReference type="AlphaFoldDB" id="A0A7G9W4T9"/>
<organism evidence="2 3">
    <name type="scientific">Alkalicella caledoniensis</name>
    <dbReference type="NCBI Taxonomy" id="2731377"/>
    <lineage>
        <taxon>Bacteria</taxon>
        <taxon>Bacillati</taxon>
        <taxon>Bacillota</taxon>
        <taxon>Clostridia</taxon>
        <taxon>Eubacteriales</taxon>
        <taxon>Proteinivoracaceae</taxon>
        <taxon>Alkalicella</taxon>
    </lineage>
</organism>
<feature type="transmembrane region" description="Helical" evidence="1">
    <location>
        <begin position="7"/>
        <end position="24"/>
    </location>
</feature>
<evidence type="ECO:0000313" key="3">
    <source>
        <dbReference type="Proteomes" id="UP000516160"/>
    </source>
</evidence>
<evidence type="ECO:0000256" key="1">
    <source>
        <dbReference type="SAM" id="Phobius"/>
    </source>
</evidence>
<gene>
    <name evidence="2" type="ORF">HYG86_02480</name>
</gene>
<dbReference type="Proteomes" id="UP000516160">
    <property type="component" value="Chromosome"/>
</dbReference>
<name>A0A7G9W4T9_ALKCA</name>
<accession>A0A7G9W4T9</accession>
<keyword evidence="1" id="KW-1133">Transmembrane helix</keyword>
<sequence>MGGKTTSYIVAGLGVVVSLIGWYIRGELGAGILGFGLAHIVLGLLDTARPSVRS</sequence>
<dbReference type="RefSeq" id="WP_213167368.1">
    <property type="nucleotide sequence ID" value="NZ_CP058559.1"/>
</dbReference>
<feature type="transmembrane region" description="Helical" evidence="1">
    <location>
        <begin position="30"/>
        <end position="48"/>
    </location>
</feature>
<keyword evidence="1" id="KW-0472">Membrane</keyword>